<keyword evidence="2" id="KW-0238">DNA-binding</keyword>
<dbReference type="GO" id="GO:0043565">
    <property type="term" value="F:sequence-specific DNA binding"/>
    <property type="evidence" value="ECO:0007669"/>
    <property type="project" value="InterPro"/>
</dbReference>
<dbReference type="GeneID" id="87598233"/>
<dbReference type="SUPFAM" id="SSF52172">
    <property type="entry name" value="CheY-like"/>
    <property type="match status" value="1"/>
</dbReference>
<evidence type="ECO:0000259" key="6">
    <source>
        <dbReference type="PROSITE" id="PS50110"/>
    </source>
</evidence>
<dbReference type="PATRIC" id="fig|136160.3.peg.1602"/>
<dbReference type="PROSITE" id="PS50110">
    <property type="entry name" value="RESPONSE_REGULATORY"/>
    <property type="match status" value="1"/>
</dbReference>
<dbReference type="RefSeq" id="WP_053430814.1">
    <property type="nucleotide sequence ID" value="NZ_CP040441.1"/>
</dbReference>
<protein>
    <recommendedName>
        <fullName evidence="8">Two-component system, response regulator YesN</fullName>
    </recommendedName>
</protein>
<evidence type="ECO:0000259" key="5">
    <source>
        <dbReference type="PROSITE" id="PS01124"/>
    </source>
</evidence>
<dbReference type="InterPro" id="IPR020449">
    <property type="entry name" value="Tscrpt_reg_AraC-type_HTH"/>
</dbReference>
<evidence type="ECO:0000256" key="3">
    <source>
        <dbReference type="ARBA" id="ARBA00023163"/>
    </source>
</evidence>
<feature type="domain" description="Response regulatory" evidence="6">
    <location>
        <begin position="6"/>
        <end position="123"/>
    </location>
</feature>
<dbReference type="PANTHER" id="PTHR43280:SF2">
    <property type="entry name" value="HTH-TYPE TRANSCRIPTIONAL REGULATOR EXSA"/>
    <property type="match status" value="1"/>
</dbReference>
<comment type="caution">
    <text evidence="7">The sequence shown here is derived from an EMBL/GenBank/DDBJ whole genome shotgun (WGS) entry which is preliminary data.</text>
</comment>
<evidence type="ECO:0000256" key="2">
    <source>
        <dbReference type="ARBA" id="ARBA00023125"/>
    </source>
</evidence>
<sequence length="513" mass="59063">MKELCNVLIVDDEKLIRQGIINFFDWEKEGFQIVGEAANGKEALELISKNEPHIVMTDIVMPVMDGIGLVKRVKRDFPEVEIIVLSSFEEFEYVRSTFHSGVADYILKPRLNEKDLLKTLSEVRGKIPALVKVDSPSRAASSISDQFEKILNGHAPLSQDDTGEGRFPKGPYRLAVITPIEEQDVHRRKQRLDEREQTITGIDVVCSIEKEGDAVLLLPLEGDVSSSMKQALDDFLKGRDGHALLVSSPFSSIYGAKEVYERDIPLLKQYSFYLPDTPLLIYDELPKTNEGVKTFDLNHFIELCKGRKFVIGFQYLLDYVEYMSTRYTQSSTECKAFLGNIIFNMIVLMGNLKYDVKELEREKYHYFATINAAKNVREATDCFYQFLEVTKQIISVYSNEGSSNIQKMLAYIEEHHSEPLSLSQLANYFHFNPSYLSAYFRQHHDEGFSEYLNKVRIRKAQEWLKSSTIPISEIYALVGYSDHSYFCKVFKKRTGMPPSRYRRENAEHHETPH</sequence>
<dbReference type="PRINTS" id="PR00032">
    <property type="entry name" value="HTHARAC"/>
</dbReference>
<evidence type="ECO:0000256" key="1">
    <source>
        <dbReference type="ARBA" id="ARBA00023015"/>
    </source>
</evidence>
<dbReference type="Pfam" id="PF00072">
    <property type="entry name" value="Response_reg"/>
    <property type="match status" value="1"/>
</dbReference>
<dbReference type="InterPro" id="IPR001789">
    <property type="entry name" value="Sig_transdc_resp-reg_receiver"/>
</dbReference>
<dbReference type="SMART" id="SM00448">
    <property type="entry name" value="REC"/>
    <property type="match status" value="1"/>
</dbReference>
<keyword evidence="4" id="KW-0597">Phosphoprotein</keyword>
<accession>A0A0M0KIH1</accession>
<organism evidence="7">
    <name type="scientific">Halalkalibacterium halodurans</name>
    <name type="common">Bacillus halodurans</name>
    <dbReference type="NCBI Taxonomy" id="86665"/>
    <lineage>
        <taxon>Bacteria</taxon>
        <taxon>Bacillati</taxon>
        <taxon>Bacillota</taxon>
        <taxon>Bacilli</taxon>
        <taxon>Bacillales</taxon>
        <taxon>Bacillaceae</taxon>
        <taxon>Halalkalibacterium (ex Joshi et al. 2022)</taxon>
    </lineage>
</organism>
<evidence type="ECO:0000313" key="7">
    <source>
        <dbReference type="EMBL" id="KOO38539.1"/>
    </source>
</evidence>
<dbReference type="Gene3D" id="1.10.10.60">
    <property type="entry name" value="Homeodomain-like"/>
    <property type="match status" value="2"/>
</dbReference>
<dbReference type="Gene3D" id="3.40.50.2300">
    <property type="match status" value="1"/>
</dbReference>
<dbReference type="PANTHER" id="PTHR43280">
    <property type="entry name" value="ARAC-FAMILY TRANSCRIPTIONAL REGULATOR"/>
    <property type="match status" value="1"/>
</dbReference>
<dbReference type="Pfam" id="PF12833">
    <property type="entry name" value="HTH_18"/>
    <property type="match status" value="1"/>
</dbReference>
<keyword evidence="3" id="KW-0804">Transcription</keyword>
<dbReference type="CDD" id="cd17536">
    <property type="entry name" value="REC_YesN-like"/>
    <property type="match status" value="1"/>
</dbReference>
<dbReference type="AlphaFoldDB" id="A0A0M0KIH1"/>
<dbReference type="InterPro" id="IPR018060">
    <property type="entry name" value="HTH_AraC"/>
</dbReference>
<feature type="domain" description="HTH araC/xylS-type" evidence="5">
    <location>
        <begin position="406"/>
        <end position="504"/>
    </location>
</feature>
<name>A0A0M0KIH1_ALKHA</name>
<reference evidence="7" key="1">
    <citation type="submission" date="2015-08" db="EMBL/GenBank/DDBJ databases">
        <title>Complete DNA Sequence of Pseudomonas syringae pv. actinidiae, the Causal Agent of Kiwifruit Canker Disease.</title>
        <authorList>
            <person name="Rikkerink E.H.A."/>
            <person name="Fineran P.C."/>
        </authorList>
    </citation>
    <scope>NUCLEOTIDE SEQUENCE</scope>
    <source>
        <strain evidence="7">DSM 13666</strain>
    </source>
</reference>
<dbReference type="SUPFAM" id="SSF46689">
    <property type="entry name" value="Homeodomain-like"/>
    <property type="match status" value="2"/>
</dbReference>
<dbReference type="PROSITE" id="PS01124">
    <property type="entry name" value="HTH_ARAC_FAMILY_2"/>
    <property type="match status" value="1"/>
</dbReference>
<evidence type="ECO:0008006" key="8">
    <source>
        <dbReference type="Google" id="ProtNLM"/>
    </source>
</evidence>
<feature type="modified residue" description="4-aspartylphosphate" evidence="4">
    <location>
        <position position="58"/>
    </location>
</feature>
<dbReference type="GO" id="GO:0000160">
    <property type="term" value="P:phosphorelay signal transduction system"/>
    <property type="evidence" value="ECO:0007669"/>
    <property type="project" value="InterPro"/>
</dbReference>
<evidence type="ECO:0000256" key="4">
    <source>
        <dbReference type="PROSITE-ProRule" id="PRU00169"/>
    </source>
</evidence>
<dbReference type="EMBL" id="LILD01000001">
    <property type="protein sequence ID" value="KOO38539.1"/>
    <property type="molecule type" value="Genomic_DNA"/>
</dbReference>
<proteinExistence type="predicted"/>
<gene>
    <name evidence="7" type="ORF">AMD02_06485</name>
</gene>
<dbReference type="InterPro" id="IPR009057">
    <property type="entry name" value="Homeodomain-like_sf"/>
</dbReference>
<dbReference type="SMART" id="SM00342">
    <property type="entry name" value="HTH_ARAC"/>
    <property type="match status" value="1"/>
</dbReference>
<dbReference type="GO" id="GO:0003700">
    <property type="term" value="F:DNA-binding transcription factor activity"/>
    <property type="evidence" value="ECO:0007669"/>
    <property type="project" value="InterPro"/>
</dbReference>
<keyword evidence="1" id="KW-0805">Transcription regulation</keyword>
<dbReference type="InterPro" id="IPR011006">
    <property type="entry name" value="CheY-like_superfamily"/>
</dbReference>